<keyword evidence="1" id="KW-0378">Hydrolase</keyword>
<proteinExistence type="predicted"/>
<evidence type="ECO:0000259" key="2">
    <source>
        <dbReference type="Pfam" id="PF20434"/>
    </source>
</evidence>
<reference evidence="3 4" key="1">
    <citation type="submission" date="2014-04" db="EMBL/GenBank/DDBJ databases">
        <title>Evolutionary Origins and Diversification of the Mycorrhizal Mutualists.</title>
        <authorList>
            <consortium name="DOE Joint Genome Institute"/>
            <consortium name="Mycorrhizal Genomics Consortium"/>
            <person name="Kohler A."/>
            <person name="Kuo A."/>
            <person name="Nagy L.G."/>
            <person name="Floudas D."/>
            <person name="Copeland A."/>
            <person name="Barry K.W."/>
            <person name="Cichocki N."/>
            <person name="Veneault-Fourrey C."/>
            <person name="LaButti K."/>
            <person name="Lindquist E.A."/>
            <person name="Lipzen A."/>
            <person name="Lundell T."/>
            <person name="Morin E."/>
            <person name="Murat C."/>
            <person name="Riley R."/>
            <person name="Ohm R."/>
            <person name="Sun H."/>
            <person name="Tunlid A."/>
            <person name="Henrissat B."/>
            <person name="Grigoriev I.V."/>
            <person name="Hibbett D.S."/>
            <person name="Martin F."/>
        </authorList>
    </citation>
    <scope>NUCLEOTIDE SEQUENCE [LARGE SCALE GENOMIC DNA]</scope>
    <source>
        <strain evidence="3 4">FD-317 M1</strain>
    </source>
</reference>
<dbReference type="Proteomes" id="UP000053593">
    <property type="component" value="Unassembled WGS sequence"/>
</dbReference>
<dbReference type="AlphaFoldDB" id="A0A0D0CV15"/>
<evidence type="ECO:0000256" key="1">
    <source>
        <dbReference type="ARBA" id="ARBA00022801"/>
    </source>
</evidence>
<dbReference type="PANTHER" id="PTHR48081:SF33">
    <property type="entry name" value="KYNURENINE FORMAMIDASE"/>
    <property type="match status" value="1"/>
</dbReference>
<gene>
    <name evidence="3" type="ORF">GYMLUDRAFT_44226</name>
</gene>
<dbReference type="Gene3D" id="3.40.50.1820">
    <property type="entry name" value="alpha/beta hydrolase"/>
    <property type="match status" value="1"/>
</dbReference>
<dbReference type="PANTHER" id="PTHR48081">
    <property type="entry name" value="AB HYDROLASE SUPERFAMILY PROTEIN C4A8.06C"/>
    <property type="match status" value="1"/>
</dbReference>
<keyword evidence="4" id="KW-1185">Reference proteome</keyword>
<dbReference type="SUPFAM" id="SSF53474">
    <property type="entry name" value="alpha/beta-Hydrolases"/>
    <property type="match status" value="1"/>
</dbReference>
<organism evidence="3 4">
    <name type="scientific">Collybiopsis luxurians FD-317 M1</name>
    <dbReference type="NCBI Taxonomy" id="944289"/>
    <lineage>
        <taxon>Eukaryota</taxon>
        <taxon>Fungi</taxon>
        <taxon>Dikarya</taxon>
        <taxon>Basidiomycota</taxon>
        <taxon>Agaricomycotina</taxon>
        <taxon>Agaricomycetes</taxon>
        <taxon>Agaricomycetidae</taxon>
        <taxon>Agaricales</taxon>
        <taxon>Marasmiineae</taxon>
        <taxon>Omphalotaceae</taxon>
        <taxon>Collybiopsis</taxon>
        <taxon>Collybiopsis luxurians</taxon>
    </lineage>
</organism>
<dbReference type="Pfam" id="PF20434">
    <property type="entry name" value="BD-FAE"/>
    <property type="match status" value="1"/>
</dbReference>
<sequence>MALIQQNDIPYHLDPSNDPFREFDLYYHSFPVKEVPFPPLICFVHGGAWRSEDKCNHSDLARNLVSQTSFPVVVPNYRLSQKGNGVVHPVHAQDVLQFLHFITSNNSTLPPVFDPHRIYLIGHSCSAHMLASILLDTSATTPVLTPSPVLLDAVQGVILSEGIYDIDLLLNDFPNYRSWFIADAFGDMPSYAAFNVAALSLRNLNDTKWLIIHSTGDTLVNNSQSQAMLDHLRALYRDTDTSHLVQGNMKDLNDEHDALLSTTTYLHIVKEFIEARVR</sequence>
<dbReference type="EMBL" id="KN834778">
    <property type="protein sequence ID" value="KIK59773.1"/>
    <property type="molecule type" value="Genomic_DNA"/>
</dbReference>
<evidence type="ECO:0000313" key="4">
    <source>
        <dbReference type="Proteomes" id="UP000053593"/>
    </source>
</evidence>
<dbReference type="InterPro" id="IPR029058">
    <property type="entry name" value="AB_hydrolase_fold"/>
</dbReference>
<accession>A0A0D0CV15</accession>
<dbReference type="HOGENOM" id="CLU_016852_1_1_1"/>
<dbReference type="OrthoDB" id="6495301at2759"/>
<evidence type="ECO:0000313" key="3">
    <source>
        <dbReference type="EMBL" id="KIK59773.1"/>
    </source>
</evidence>
<feature type="domain" description="BD-FAE-like" evidence="2">
    <location>
        <begin position="35"/>
        <end position="231"/>
    </location>
</feature>
<protein>
    <submittedName>
        <fullName evidence="3">Unplaced genomic scaffold GYMLUscaffold_30, whole genome shotgun sequence</fullName>
    </submittedName>
</protein>
<name>A0A0D0CV15_9AGAR</name>
<dbReference type="InterPro" id="IPR050300">
    <property type="entry name" value="GDXG_lipolytic_enzyme"/>
</dbReference>
<dbReference type="InterPro" id="IPR049492">
    <property type="entry name" value="BD-FAE-like_dom"/>
</dbReference>
<dbReference type="GO" id="GO:0016787">
    <property type="term" value="F:hydrolase activity"/>
    <property type="evidence" value="ECO:0007669"/>
    <property type="project" value="UniProtKB-KW"/>
</dbReference>